<dbReference type="ExpressionAtlas" id="M1CSW8">
    <property type="expression patterns" value="baseline"/>
</dbReference>
<evidence type="ECO:0000313" key="2">
    <source>
        <dbReference type="Proteomes" id="UP000011115"/>
    </source>
</evidence>
<dbReference type="Gramene" id="PGSC0003DMT400073952">
    <property type="protein sequence ID" value="PGSC0003DMT400073952"/>
    <property type="gene ID" value="PGSC0003DMG400028738"/>
</dbReference>
<dbReference type="HOGENOM" id="CLU_2872094_0_0_1"/>
<dbReference type="AlphaFoldDB" id="M1CSW8"/>
<reference evidence="1" key="2">
    <citation type="submission" date="2015-06" db="UniProtKB">
        <authorList>
            <consortium name="EnsemblPlants"/>
        </authorList>
    </citation>
    <scope>IDENTIFICATION</scope>
    <source>
        <strain evidence="1">DM1-3 516 R44</strain>
    </source>
</reference>
<dbReference type="Proteomes" id="UP000011115">
    <property type="component" value="Unassembled WGS sequence"/>
</dbReference>
<gene>
    <name evidence="1" type="primary">LOC102584570</name>
</gene>
<dbReference type="OrthoDB" id="2014000at2759"/>
<dbReference type="EnsemblPlants" id="PGSC0003DMT400073952">
    <property type="protein sequence ID" value="PGSC0003DMT400073952"/>
    <property type="gene ID" value="PGSC0003DMG400028738"/>
</dbReference>
<evidence type="ECO:0000313" key="1">
    <source>
        <dbReference type="EnsemblPlants" id="PGSC0003DMT400073952"/>
    </source>
</evidence>
<organism evidence="1 2">
    <name type="scientific">Solanum tuberosum</name>
    <name type="common">Potato</name>
    <dbReference type="NCBI Taxonomy" id="4113"/>
    <lineage>
        <taxon>Eukaryota</taxon>
        <taxon>Viridiplantae</taxon>
        <taxon>Streptophyta</taxon>
        <taxon>Embryophyta</taxon>
        <taxon>Tracheophyta</taxon>
        <taxon>Spermatophyta</taxon>
        <taxon>Magnoliopsida</taxon>
        <taxon>eudicotyledons</taxon>
        <taxon>Gunneridae</taxon>
        <taxon>Pentapetalae</taxon>
        <taxon>asterids</taxon>
        <taxon>lamiids</taxon>
        <taxon>Solanales</taxon>
        <taxon>Solanaceae</taxon>
        <taxon>Solanoideae</taxon>
        <taxon>Solaneae</taxon>
        <taxon>Solanum</taxon>
    </lineage>
</organism>
<reference evidence="2" key="1">
    <citation type="journal article" date="2011" name="Nature">
        <title>Genome sequence and analysis of the tuber crop potato.</title>
        <authorList>
            <consortium name="The Potato Genome Sequencing Consortium"/>
        </authorList>
    </citation>
    <scope>NUCLEOTIDE SEQUENCE [LARGE SCALE GENOMIC DNA]</scope>
    <source>
        <strain evidence="2">cv. DM1-3 516 R44</strain>
    </source>
</reference>
<sequence length="64" mass="7509">MNTSRNEWHGWFMFIDEHSEETGSCAYIALIIGTSKQVWLEHISFWSANDKTVLNFFNPCQNEP</sequence>
<accession>M1CSW8</accession>
<proteinExistence type="predicted"/>
<keyword evidence="2" id="KW-1185">Reference proteome</keyword>
<protein>
    <submittedName>
        <fullName evidence="1">Uncharacterized protein</fullName>
    </submittedName>
</protein>
<name>M1CSW8_SOLTU</name>